<gene>
    <name evidence="2" type="ORF">Tci_854197</name>
</gene>
<name>A0A699RAN2_TANCI</name>
<protein>
    <submittedName>
        <fullName evidence="2">Uncharacterized protein</fullName>
    </submittedName>
</protein>
<reference evidence="2" key="1">
    <citation type="journal article" date="2019" name="Sci. Rep.">
        <title>Draft genome of Tanacetum cinerariifolium, the natural source of mosquito coil.</title>
        <authorList>
            <person name="Yamashiro T."/>
            <person name="Shiraishi A."/>
            <person name="Satake H."/>
            <person name="Nakayama K."/>
        </authorList>
    </citation>
    <scope>NUCLEOTIDE SEQUENCE</scope>
</reference>
<feature type="non-terminal residue" evidence="2">
    <location>
        <position position="1"/>
    </location>
</feature>
<comment type="caution">
    <text evidence="2">The sequence shown here is derived from an EMBL/GenBank/DDBJ whole genome shotgun (WGS) entry which is preliminary data.</text>
</comment>
<feature type="region of interest" description="Disordered" evidence="1">
    <location>
        <begin position="18"/>
        <end position="44"/>
    </location>
</feature>
<evidence type="ECO:0000313" key="2">
    <source>
        <dbReference type="EMBL" id="GFC82227.1"/>
    </source>
</evidence>
<organism evidence="2">
    <name type="scientific">Tanacetum cinerariifolium</name>
    <name type="common">Dalmatian daisy</name>
    <name type="synonym">Chrysanthemum cinerariifolium</name>
    <dbReference type="NCBI Taxonomy" id="118510"/>
    <lineage>
        <taxon>Eukaryota</taxon>
        <taxon>Viridiplantae</taxon>
        <taxon>Streptophyta</taxon>
        <taxon>Embryophyta</taxon>
        <taxon>Tracheophyta</taxon>
        <taxon>Spermatophyta</taxon>
        <taxon>Magnoliopsida</taxon>
        <taxon>eudicotyledons</taxon>
        <taxon>Gunneridae</taxon>
        <taxon>Pentapetalae</taxon>
        <taxon>asterids</taxon>
        <taxon>campanulids</taxon>
        <taxon>Asterales</taxon>
        <taxon>Asteraceae</taxon>
        <taxon>Asteroideae</taxon>
        <taxon>Anthemideae</taxon>
        <taxon>Anthemidinae</taxon>
        <taxon>Tanacetum</taxon>
    </lineage>
</organism>
<feature type="compositionally biased region" description="Polar residues" evidence="1">
    <location>
        <begin position="29"/>
        <end position="44"/>
    </location>
</feature>
<proteinExistence type="predicted"/>
<dbReference type="AlphaFoldDB" id="A0A699RAN2"/>
<evidence type="ECO:0000256" key="1">
    <source>
        <dbReference type="SAM" id="MobiDB-lite"/>
    </source>
</evidence>
<dbReference type="EMBL" id="BKCJ011083395">
    <property type="protein sequence ID" value="GFC82227.1"/>
    <property type="molecule type" value="Genomic_DNA"/>
</dbReference>
<sequence>GRIIADMDADKDVTLKDVAKDDEIEESSDVQGKQAESQAQIYQN</sequence>
<accession>A0A699RAN2</accession>